<protein>
    <submittedName>
        <fullName evidence="2">GIY-YIG nuclease family protein</fullName>
    </submittedName>
</protein>
<dbReference type="EMBL" id="CP094528">
    <property type="protein sequence ID" value="UOE45984.1"/>
    <property type="molecule type" value="Genomic_DNA"/>
</dbReference>
<dbReference type="InterPro" id="IPR035901">
    <property type="entry name" value="GIY-YIG_endonuc_sf"/>
</dbReference>
<feature type="domain" description="GIY-YIG" evidence="1">
    <location>
        <begin position="8"/>
        <end position="106"/>
    </location>
</feature>
<reference evidence="2 3" key="1">
    <citation type="submission" date="2022-03" db="EMBL/GenBank/DDBJ databases">
        <title>Mucilaginibacter sp. isolated from the gut of Protaetia brevitarsis seulensis larvae.</title>
        <authorList>
            <person name="Won M."/>
            <person name="Kim S.-J."/>
            <person name="Kwon S.-W."/>
        </authorList>
    </citation>
    <scope>NUCLEOTIDE SEQUENCE [LARGE SCALE GENOMIC DNA]</scope>
    <source>
        <strain evidence="2 3">CFWR-12</strain>
    </source>
</reference>
<dbReference type="RefSeq" id="WP_243558778.1">
    <property type="nucleotide sequence ID" value="NZ_CP094528.1"/>
</dbReference>
<evidence type="ECO:0000259" key="1">
    <source>
        <dbReference type="SMART" id="SM00465"/>
    </source>
</evidence>
<dbReference type="SUPFAM" id="SSF82771">
    <property type="entry name" value="GIY-YIG endonuclease"/>
    <property type="match status" value="1"/>
</dbReference>
<evidence type="ECO:0000313" key="3">
    <source>
        <dbReference type="Proteomes" id="UP000832097"/>
    </source>
</evidence>
<dbReference type="InterPro" id="IPR000305">
    <property type="entry name" value="GIY-YIG_endonuc"/>
</dbReference>
<dbReference type="Proteomes" id="UP000832097">
    <property type="component" value="Chromosome"/>
</dbReference>
<sequence>MINIPEPKTVIYGLYHVDDPERIRYVGQTLNGAASRFKQHLSSATQARRINTPVYRWIRKHGVDAIRCRVLEAVDDASLLDEREVFWVRELGTFRGEYGLNMSAGGGSLGFRHSEDAKRRMSEAAKRRGMTKANAARSLARARGQKVGNSILTREDVIEIKRLLWSGEPRSTLAAKFGVTQPAIIHIDKERTWADAPWPIGPRCTPAARGISPRIQRGQDHHASKLNESAVVDIRARSAEGATRASLAREYGVSSQVIMLIATRRAWKHVA</sequence>
<accession>A0ABY4C437</accession>
<dbReference type="CDD" id="cd10443">
    <property type="entry name" value="GIY-YIG_HE_Tlr8p_PBC-V_like"/>
    <property type="match status" value="1"/>
</dbReference>
<keyword evidence="3" id="KW-1185">Reference proteome</keyword>
<dbReference type="Gene3D" id="3.40.1440.10">
    <property type="entry name" value="GIY-YIG endonuclease"/>
    <property type="match status" value="1"/>
</dbReference>
<dbReference type="SMART" id="SM00465">
    <property type="entry name" value="GIYc"/>
    <property type="match status" value="1"/>
</dbReference>
<evidence type="ECO:0000313" key="2">
    <source>
        <dbReference type="EMBL" id="UOE45984.1"/>
    </source>
</evidence>
<name>A0ABY4C437_9MICO</name>
<gene>
    <name evidence="2" type="ORF">MTO99_09645</name>
</gene>
<proteinExistence type="predicted"/>
<organism evidence="2 3">
    <name type="scientific">Agromyces larvae</name>
    <dbReference type="NCBI Taxonomy" id="2929802"/>
    <lineage>
        <taxon>Bacteria</taxon>
        <taxon>Bacillati</taxon>
        <taxon>Actinomycetota</taxon>
        <taxon>Actinomycetes</taxon>
        <taxon>Micrococcales</taxon>
        <taxon>Microbacteriaceae</taxon>
        <taxon>Agromyces</taxon>
    </lineage>
</organism>